<keyword evidence="2" id="KW-1185">Reference proteome</keyword>
<reference evidence="1 2" key="1">
    <citation type="submission" date="2021-07" db="EMBL/GenBank/DDBJ databases">
        <authorList>
            <person name="Palmer J.M."/>
        </authorList>
    </citation>
    <scope>NUCLEOTIDE SEQUENCE [LARGE SCALE GENOMIC DNA]</scope>
    <source>
        <strain evidence="1 2">AT_MEX2019</strain>
        <tissue evidence="1">Muscle</tissue>
    </source>
</reference>
<evidence type="ECO:0000313" key="2">
    <source>
        <dbReference type="Proteomes" id="UP001345963"/>
    </source>
</evidence>
<dbReference type="Proteomes" id="UP001345963">
    <property type="component" value="Unassembled WGS sequence"/>
</dbReference>
<gene>
    <name evidence="1" type="ORF">ATANTOWER_013133</name>
</gene>
<dbReference type="EMBL" id="JAHUTI010019947">
    <property type="protein sequence ID" value="MED6238219.1"/>
    <property type="molecule type" value="Genomic_DNA"/>
</dbReference>
<organism evidence="1 2">
    <name type="scientific">Ataeniobius toweri</name>
    <dbReference type="NCBI Taxonomy" id="208326"/>
    <lineage>
        <taxon>Eukaryota</taxon>
        <taxon>Metazoa</taxon>
        <taxon>Chordata</taxon>
        <taxon>Craniata</taxon>
        <taxon>Vertebrata</taxon>
        <taxon>Euteleostomi</taxon>
        <taxon>Actinopterygii</taxon>
        <taxon>Neopterygii</taxon>
        <taxon>Teleostei</taxon>
        <taxon>Neoteleostei</taxon>
        <taxon>Acanthomorphata</taxon>
        <taxon>Ovalentaria</taxon>
        <taxon>Atherinomorphae</taxon>
        <taxon>Cyprinodontiformes</taxon>
        <taxon>Goodeidae</taxon>
        <taxon>Ataeniobius</taxon>
    </lineage>
</organism>
<accession>A0ABU7AJK2</accession>
<protein>
    <submittedName>
        <fullName evidence="1">Uncharacterized protein</fullName>
    </submittedName>
</protein>
<name>A0ABU7AJK2_9TELE</name>
<sequence>MFSSATIFEIPSTNTKKHQQPVMTMKEIKDKVDVQNRCTLTKIIQRDNEIWISTNTFLKRTEEKQRLILLISVWADGFTEEQNGVLQLVFVDTARQVTFDIFGFKF</sequence>
<comment type="caution">
    <text evidence="1">The sequence shown here is derived from an EMBL/GenBank/DDBJ whole genome shotgun (WGS) entry which is preliminary data.</text>
</comment>
<evidence type="ECO:0000313" key="1">
    <source>
        <dbReference type="EMBL" id="MED6238219.1"/>
    </source>
</evidence>
<proteinExistence type="predicted"/>